<feature type="active site" evidence="12">
    <location>
        <position position="235"/>
    </location>
</feature>
<comment type="similarity">
    <text evidence="12">Belongs to the phospholipase D family. Cardiolipin synthase subfamily.</text>
</comment>
<keyword evidence="9 12" id="KW-0472">Membrane</keyword>
<feature type="active site" evidence="12">
    <location>
        <position position="230"/>
    </location>
</feature>
<keyword evidence="7 12" id="KW-1133">Transmembrane helix</keyword>
<evidence type="ECO:0000259" key="14">
    <source>
        <dbReference type="PROSITE" id="PS50035"/>
    </source>
</evidence>
<dbReference type="SMART" id="SM00155">
    <property type="entry name" value="PLDc"/>
    <property type="match status" value="2"/>
</dbReference>
<dbReference type="HAMAP" id="MF_01916">
    <property type="entry name" value="Cardiolipin_synth_Cls"/>
    <property type="match status" value="1"/>
</dbReference>
<evidence type="ECO:0000256" key="2">
    <source>
        <dbReference type="ARBA" id="ARBA00022475"/>
    </source>
</evidence>
<keyword evidence="4 12" id="KW-0808">Transferase</keyword>
<keyword evidence="2 12" id="KW-1003">Cell membrane</keyword>
<dbReference type="Pfam" id="PF13091">
    <property type="entry name" value="PLDc_2"/>
    <property type="match status" value="2"/>
</dbReference>
<dbReference type="InterPro" id="IPR027379">
    <property type="entry name" value="CLS_N"/>
</dbReference>
<dbReference type="CDD" id="cd09112">
    <property type="entry name" value="PLDc_CLS_2"/>
    <property type="match status" value="1"/>
</dbReference>
<evidence type="ECO:0000256" key="1">
    <source>
        <dbReference type="ARBA" id="ARBA00004651"/>
    </source>
</evidence>
<evidence type="ECO:0000256" key="6">
    <source>
        <dbReference type="ARBA" id="ARBA00022737"/>
    </source>
</evidence>
<dbReference type="InterPro" id="IPR030874">
    <property type="entry name" value="Cardiolipin_synth_Firmi"/>
</dbReference>
<comment type="caution">
    <text evidence="15">The sequence shown here is derived from an EMBL/GenBank/DDBJ whole genome shotgun (WGS) entry which is preliminary data.</text>
</comment>
<evidence type="ECO:0000256" key="7">
    <source>
        <dbReference type="ARBA" id="ARBA00022989"/>
    </source>
</evidence>
<keyword evidence="10 12" id="KW-0594">Phospholipid biosynthesis</keyword>
<feature type="active site" evidence="12">
    <location>
        <position position="406"/>
    </location>
</feature>
<dbReference type="Pfam" id="PF13396">
    <property type="entry name" value="PLDc_N"/>
    <property type="match status" value="1"/>
</dbReference>
<evidence type="ECO:0000256" key="8">
    <source>
        <dbReference type="ARBA" id="ARBA00023098"/>
    </source>
</evidence>
<name>A0A841R843_9SPIO</name>
<keyword evidence="6" id="KW-0677">Repeat</keyword>
<dbReference type="SUPFAM" id="SSF56024">
    <property type="entry name" value="Phospholipase D/nuclease"/>
    <property type="match status" value="2"/>
</dbReference>
<feature type="domain" description="PLD phosphodiesterase" evidence="14">
    <location>
        <begin position="401"/>
        <end position="428"/>
    </location>
</feature>
<evidence type="ECO:0000256" key="5">
    <source>
        <dbReference type="ARBA" id="ARBA00022692"/>
    </source>
</evidence>
<dbReference type="EC" id="2.7.8.-" evidence="12 13"/>
<evidence type="ECO:0000256" key="4">
    <source>
        <dbReference type="ARBA" id="ARBA00022679"/>
    </source>
</evidence>
<comment type="subcellular location">
    <subcellularLocation>
        <location evidence="1 12">Cell membrane</location>
        <topology evidence="1 12">Multi-pass membrane protein</topology>
    </subcellularLocation>
</comment>
<dbReference type="AlphaFoldDB" id="A0A841R843"/>
<dbReference type="PROSITE" id="PS50035">
    <property type="entry name" value="PLD"/>
    <property type="match status" value="2"/>
</dbReference>
<gene>
    <name evidence="15" type="ORF">HNR50_000541</name>
</gene>
<keyword evidence="11 12" id="KW-1208">Phospholipid metabolism</keyword>
<sequence>MFKFDMYQILAITSILITVAAALSILLDEDKTTESVISWLLFIFIFRWIGVIFYILLGINWKKNNLVQEKPEDIFKKYLQSALDRQSRFLENSLNTDSDETFNDTIKTIRLLLSGNSSILTLNNRIKLYYDGQEAFNDLLRDIERAEDSIHMEFFIWRSDVLGERIKEALIKKALQGLDVKLIFDGLGSFGKISFKYRRELKENGIQFRYFLDLNSAMARLKINYRNHRKIVVIDGRKGYTGGMNIGQEYIDGGRRFSTWRDTALRVTGDSVMLLQALFLTDWNSSGPAEYIVDSKFFPSFHPDEVQIPMQIAVSGPDSRWSSIEQLYFILLTNANKEVWIQSPYFVPNDSILKAMQASALSGIKIHLMMTGIPDKRVPFWVAQTYFETLLESGVRIYMYKAGFLHSKMMVSDKKISTVGTCNMDVRSFHINFEVNSVIYDEKISSELVDRFNLDLEHCEEITLQSLRKRGFFRRVRNNFLRVFSPIM</sequence>
<feature type="transmembrane region" description="Helical" evidence="12">
    <location>
        <begin position="6"/>
        <end position="27"/>
    </location>
</feature>
<evidence type="ECO:0000313" key="16">
    <source>
        <dbReference type="Proteomes" id="UP000587760"/>
    </source>
</evidence>
<comment type="catalytic activity">
    <reaction evidence="12">
        <text>2 a 1,2-diacyl-sn-glycero-3-phospho-(1'-sn-glycerol) = a cardiolipin + glycerol</text>
        <dbReference type="Rhea" id="RHEA:31451"/>
        <dbReference type="ChEBI" id="CHEBI:17754"/>
        <dbReference type="ChEBI" id="CHEBI:62237"/>
        <dbReference type="ChEBI" id="CHEBI:64716"/>
    </reaction>
</comment>
<evidence type="ECO:0000256" key="11">
    <source>
        <dbReference type="ARBA" id="ARBA00023264"/>
    </source>
</evidence>
<dbReference type="InterPro" id="IPR025202">
    <property type="entry name" value="PLD-like_dom"/>
</dbReference>
<dbReference type="Proteomes" id="UP000587760">
    <property type="component" value="Unassembled WGS sequence"/>
</dbReference>
<organism evidence="15 16">
    <name type="scientific">Spirochaeta isovalerica</name>
    <dbReference type="NCBI Taxonomy" id="150"/>
    <lineage>
        <taxon>Bacteria</taxon>
        <taxon>Pseudomonadati</taxon>
        <taxon>Spirochaetota</taxon>
        <taxon>Spirochaetia</taxon>
        <taxon>Spirochaetales</taxon>
        <taxon>Spirochaetaceae</taxon>
        <taxon>Spirochaeta</taxon>
    </lineage>
</organism>
<dbReference type="GO" id="GO:0005886">
    <property type="term" value="C:plasma membrane"/>
    <property type="evidence" value="ECO:0007669"/>
    <property type="project" value="UniProtKB-SubCell"/>
</dbReference>
<feature type="transmembrane region" description="Helical" evidence="12">
    <location>
        <begin position="39"/>
        <end position="61"/>
    </location>
</feature>
<reference evidence="15 16" key="1">
    <citation type="submission" date="2020-08" db="EMBL/GenBank/DDBJ databases">
        <title>Genomic Encyclopedia of Type Strains, Phase IV (KMG-IV): sequencing the most valuable type-strain genomes for metagenomic binning, comparative biology and taxonomic classification.</title>
        <authorList>
            <person name="Goeker M."/>
        </authorList>
    </citation>
    <scope>NUCLEOTIDE SEQUENCE [LARGE SCALE GENOMIC DNA]</scope>
    <source>
        <strain evidence="15 16">DSM 2461</strain>
    </source>
</reference>
<keyword evidence="16" id="KW-1185">Reference proteome</keyword>
<protein>
    <recommendedName>
        <fullName evidence="12 13">Cardiolipin synthase</fullName>
        <shortName evidence="12">CL synthase</shortName>
        <ecNumber evidence="12 13">2.7.8.-</ecNumber>
    </recommendedName>
</protein>
<evidence type="ECO:0000256" key="13">
    <source>
        <dbReference type="NCBIfam" id="TIGR04265"/>
    </source>
</evidence>
<comment type="function">
    <text evidence="12">Catalyzes the reversible phosphatidyl group transfer from one phosphatidylglycerol molecule to another to form cardiolipin (CL) (diphosphatidylglycerol) and glycerol.</text>
</comment>
<keyword evidence="3 12" id="KW-0444">Lipid biosynthesis</keyword>
<dbReference type="InterPro" id="IPR022924">
    <property type="entry name" value="Cardiolipin_synthase"/>
</dbReference>
<keyword evidence="5 12" id="KW-0812">Transmembrane</keyword>
<dbReference type="RefSeq" id="WP_184743362.1">
    <property type="nucleotide sequence ID" value="NZ_JACHGJ010000001.1"/>
</dbReference>
<dbReference type="EMBL" id="JACHGJ010000001">
    <property type="protein sequence ID" value="MBB6478908.1"/>
    <property type="molecule type" value="Genomic_DNA"/>
</dbReference>
<evidence type="ECO:0000256" key="9">
    <source>
        <dbReference type="ARBA" id="ARBA00023136"/>
    </source>
</evidence>
<keyword evidence="8 12" id="KW-0443">Lipid metabolism</keyword>
<evidence type="ECO:0000256" key="12">
    <source>
        <dbReference type="HAMAP-Rule" id="MF_01916"/>
    </source>
</evidence>
<proteinExistence type="inferred from homology"/>
<dbReference type="PANTHER" id="PTHR21248">
    <property type="entry name" value="CARDIOLIPIN SYNTHASE"/>
    <property type="match status" value="1"/>
</dbReference>
<evidence type="ECO:0000313" key="15">
    <source>
        <dbReference type="EMBL" id="MBB6478908.1"/>
    </source>
</evidence>
<dbReference type="InterPro" id="IPR001736">
    <property type="entry name" value="PLipase_D/transphosphatidylase"/>
</dbReference>
<evidence type="ECO:0000256" key="3">
    <source>
        <dbReference type="ARBA" id="ARBA00022516"/>
    </source>
</evidence>
<feature type="domain" description="PLD phosphodiesterase" evidence="14">
    <location>
        <begin position="223"/>
        <end position="250"/>
    </location>
</feature>
<feature type="active site" evidence="12">
    <location>
        <position position="228"/>
    </location>
</feature>
<dbReference type="Gene3D" id="3.30.870.10">
    <property type="entry name" value="Endonuclease Chain A"/>
    <property type="match status" value="3"/>
</dbReference>
<dbReference type="PANTHER" id="PTHR21248:SF22">
    <property type="entry name" value="PHOSPHOLIPASE D"/>
    <property type="match status" value="1"/>
</dbReference>
<evidence type="ECO:0000256" key="10">
    <source>
        <dbReference type="ARBA" id="ARBA00023209"/>
    </source>
</evidence>
<feature type="active site" evidence="12">
    <location>
        <position position="408"/>
    </location>
</feature>
<dbReference type="GO" id="GO:0008808">
    <property type="term" value="F:cardiolipin synthase activity"/>
    <property type="evidence" value="ECO:0007669"/>
    <property type="project" value="UniProtKB-UniRule"/>
</dbReference>
<dbReference type="NCBIfam" id="TIGR04265">
    <property type="entry name" value="bac_cardiolipin"/>
    <property type="match status" value="1"/>
</dbReference>
<dbReference type="GO" id="GO:0032049">
    <property type="term" value="P:cardiolipin biosynthetic process"/>
    <property type="evidence" value="ECO:0007669"/>
    <property type="project" value="UniProtKB-UniRule"/>
</dbReference>
<accession>A0A841R843</accession>
<dbReference type="CDD" id="cd09110">
    <property type="entry name" value="PLDc_CLS_1"/>
    <property type="match status" value="1"/>
</dbReference>
<feature type="active site" evidence="12">
    <location>
        <position position="413"/>
    </location>
</feature>